<dbReference type="GO" id="GO:0051118">
    <property type="term" value="F:glucan endo-1,3-alpha-glucosidase activity"/>
    <property type="evidence" value="ECO:0007669"/>
    <property type="project" value="InterPro"/>
</dbReference>
<proteinExistence type="predicted"/>
<dbReference type="EMBL" id="DS028094">
    <property type="protein sequence ID" value="KMP03767.1"/>
    <property type="molecule type" value="Genomic_DNA"/>
</dbReference>
<dbReference type="Gene3D" id="3.20.20.80">
    <property type="entry name" value="Glycosidases"/>
    <property type="match status" value="1"/>
</dbReference>
<evidence type="ECO:0008006" key="3">
    <source>
        <dbReference type="Google" id="ProtNLM"/>
    </source>
</evidence>
<dbReference type="InterPro" id="IPR005197">
    <property type="entry name" value="Glyco_hydro_71"/>
</dbReference>
<protein>
    <recommendedName>
        <fullName evidence="3">Mutanase</fullName>
    </recommendedName>
</protein>
<accession>A0A0J7B1S5</accession>
<sequence length="126" mass="14327">MTLDEWKSDIKLAKKAGIDGFIFNIAPQDDYTNAVVRKAYEAASELGDSTLLLSFDYLIIELIDTYKAYPRPDNVSDWPSVKNSTNCLFVPSWTRLGHKELYNSRTLSTERSVGRLGLLEQTRNHP</sequence>
<organism evidence="1 2">
    <name type="scientific">Coccidioides immitis RMSCC 2394</name>
    <dbReference type="NCBI Taxonomy" id="404692"/>
    <lineage>
        <taxon>Eukaryota</taxon>
        <taxon>Fungi</taxon>
        <taxon>Dikarya</taxon>
        <taxon>Ascomycota</taxon>
        <taxon>Pezizomycotina</taxon>
        <taxon>Eurotiomycetes</taxon>
        <taxon>Eurotiomycetidae</taxon>
        <taxon>Onygenales</taxon>
        <taxon>Onygenaceae</taxon>
        <taxon>Coccidioides</taxon>
    </lineage>
</organism>
<evidence type="ECO:0000313" key="2">
    <source>
        <dbReference type="Proteomes" id="UP000054565"/>
    </source>
</evidence>
<dbReference type="Pfam" id="PF03659">
    <property type="entry name" value="Glyco_hydro_71"/>
    <property type="match status" value="1"/>
</dbReference>
<evidence type="ECO:0000313" key="1">
    <source>
        <dbReference type="EMBL" id="KMP03767.1"/>
    </source>
</evidence>
<dbReference type="AlphaFoldDB" id="A0A0J7B1S5"/>
<gene>
    <name evidence="1" type="ORF">CIRG_03459</name>
</gene>
<name>A0A0J7B1S5_COCIT</name>
<dbReference type="OrthoDB" id="1046782at2759"/>
<dbReference type="Proteomes" id="UP000054565">
    <property type="component" value="Unassembled WGS sequence"/>
</dbReference>
<reference evidence="2" key="1">
    <citation type="journal article" date="2010" name="Genome Res.">
        <title>Population genomic sequencing of Coccidioides fungi reveals recent hybridization and transposon control.</title>
        <authorList>
            <person name="Neafsey D.E."/>
            <person name="Barker B.M."/>
            <person name="Sharpton T.J."/>
            <person name="Stajich J.E."/>
            <person name="Park D.J."/>
            <person name="Whiston E."/>
            <person name="Hung C.-Y."/>
            <person name="McMahan C."/>
            <person name="White J."/>
            <person name="Sykes S."/>
            <person name="Heiman D."/>
            <person name="Young S."/>
            <person name="Zeng Q."/>
            <person name="Abouelleil A."/>
            <person name="Aftuck L."/>
            <person name="Bessette D."/>
            <person name="Brown A."/>
            <person name="FitzGerald M."/>
            <person name="Lui A."/>
            <person name="Macdonald J.P."/>
            <person name="Priest M."/>
            <person name="Orbach M.J."/>
            <person name="Galgiani J.N."/>
            <person name="Kirkland T.N."/>
            <person name="Cole G.T."/>
            <person name="Birren B.W."/>
            <person name="Henn M.R."/>
            <person name="Taylor J.W."/>
            <person name="Rounsley S.D."/>
        </authorList>
    </citation>
    <scope>NUCLEOTIDE SEQUENCE [LARGE SCALE GENOMIC DNA]</scope>
    <source>
        <strain evidence="2">RMSCC 2394</strain>
    </source>
</reference>
<dbReference type="STRING" id="404692.A0A0J7B1S5"/>